<proteinExistence type="predicted"/>
<comment type="caution">
    <text evidence="2">The sequence shown here is derived from an EMBL/GenBank/DDBJ whole genome shotgun (WGS) entry which is preliminary data.</text>
</comment>
<dbReference type="Proteomes" id="UP000235392">
    <property type="component" value="Unassembled WGS sequence"/>
</dbReference>
<feature type="region of interest" description="Disordered" evidence="1">
    <location>
        <begin position="73"/>
        <end position="106"/>
    </location>
</feature>
<sequence length="106" mass="11327">MTRDDEHRRAFTEASAAPPKDGPAAHQPSASQGQPAGRLMSLALCSIAITRWGWPWWSSVLTSKASALPTVKSRLRRTSTATEPLLTASPPPLPPILPTESSGSNR</sequence>
<evidence type="ECO:0000256" key="1">
    <source>
        <dbReference type="SAM" id="MobiDB-lite"/>
    </source>
</evidence>
<accession>A0A2N5VLZ3</accession>
<gene>
    <name evidence="2" type="ORF">PCASD_01107</name>
</gene>
<dbReference type="AlphaFoldDB" id="A0A2N5VLZ3"/>
<protein>
    <submittedName>
        <fullName evidence="2">Uncharacterized protein</fullName>
    </submittedName>
</protein>
<name>A0A2N5VLZ3_9BASI</name>
<feature type="compositionally biased region" description="Basic and acidic residues" evidence="1">
    <location>
        <begin position="1"/>
        <end position="11"/>
    </location>
</feature>
<evidence type="ECO:0000313" key="3">
    <source>
        <dbReference type="Proteomes" id="UP000235392"/>
    </source>
</evidence>
<evidence type="ECO:0000313" key="2">
    <source>
        <dbReference type="EMBL" id="PLW50976.1"/>
    </source>
</evidence>
<reference evidence="2 3" key="1">
    <citation type="submission" date="2017-11" db="EMBL/GenBank/DDBJ databases">
        <title>De novo assembly and phasing of dikaryotic genomes from two isolates of Puccinia coronata f. sp. avenae, the causal agent of oat crown rust.</title>
        <authorList>
            <person name="Miller M.E."/>
            <person name="Zhang Y."/>
            <person name="Omidvar V."/>
            <person name="Sperschneider J."/>
            <person name="Schwessinger B."/>
            <person name="Raley C."/>
            <person name="Palmer J.M."/>
            <person name="Garnica D."/>
            <person name="Upadhyaya N."/>
            <person name="Rathjen J."/>
            <person name="Taylor J.M."/>
            <person name="Park R.F."/>
            <person name="Dodds P.N."/>
            <person name="Hirsch C.D."/>
            <person name="Kianian S.F."/>
            <person name="Figueroa M."/>
        </authorList>
    </citation>
    <scope>NUCLEOTIDE SEQUENCE [LARGE SCALE GENOMIC DNA]</scope>
    <source>
        <strain evidence="2">12SD80</strain>
    </source>
</reference>
<dbReference type="EMBL" id="PGCI01000008">
    <property type="protein sequence ID" value="PLW50976.1"/>
    <property type="molecule type" value="Genomic_DNA"/>
</dbReference>
<feature type="region of interest" description="Disordered" evidence="1">
    <location>
        <begin position="1"/>
        <end position="35"/>
    </location>
</feature>
<organism evidence="2 3">
    <name type="scientific">Puccinia coronata f. sp. avenae</name>
    <dbReference type="NCBI Taxonomy" id="200324"/>
    <lineage>
        <taxon>Eukaryota</taxon>
        <taxon>Fungi</taxon>
        <taxon>Dikarya</taxon>
        <taxon>Basidiomycota</taxon>
        <taxon>Pucciniomycotina</taxon>
        <taxon>Pucciniomycetes</taxon>
        <taxon>Pucciniales</taxon>
        <taxon>Pucciniaceae</taxon>
        <taxon>Puccinia</taxon>
    </lineage>
</organism>